<dbReference type="InterPro" id="IPR036264">
    <property type="entry name" value="Bact_exopeptidase_dim_dom"/>
</dbReference>
<feature type="active site" description="Proton acceptor" evidence="14">
    <location>
        <position position="247"/>
    </location>
</feature>
<comment type="similarity">
    <text evidence="3">Belongs to the peptidase M20A family.</text>
</comment>
<comment type="cofactor">
    <cofactor evidence="1">
        <name>Zn(2+)</name>
        <dbReference type="ChEBI" id="CHEBI:29105"/>
    </cofactor>
</comment>
<keyword evidence="19" id="KW-1185">Reference proteome</keyword>
<dbReference type="GO" id="GO:0016020">
    <property type="term" value="C:membrane"/>
    <property type="evidence" value="ECO:0007669"/>
    <property type="project" value="UniProtKB-SubCell"/>
</dbReference>
<keyword evidence="6" id="KW-0812">Transmembrane</keyword>
<evidence type="ECO:0000256" key="6">
    <source>
        <dbReference type="ARBA" id="ARBA00022692"/>
    </source>
</evidence>
<evidence type="ECO:0000256" key="3">
    <source>
        <dbReference type="ARBA" id="ARBA00006247"/>
    </source>
</evidence>
<dbReference type="OrthoDB" id="3064516at2759"/>
<feature type="binding site" evidence="15">
    <location>
        <position position="213"/>
    </location>
    <ligand>
        <name>Zn(2+)</name>
        <dbReference type="ChEBI" id="CHEBI:29105"/>
        <label>2</label>
    </ligand>
</feature>
<evidence type="ECO:0000256" key="11">
    <source>
        <dbReference type="ARBA" id="ARBA00022989"/>
    </source>
</evidence>
<evidence type="ECO:0000256" key="15">
    <source>
        <dbReference type="PIRSR" id="PIRSR037217-2"/>
    </source>
</evidence>
<gene>
    <name evidence="18" type="ORF">BOTBODRAFT_54770</name>
</gene>
<keyword evidence="10" id="KW-0832">Ubl conjugation</keyword>
<feature type="active site" evidence="14">
    <location>
        <position position="180"/>
    </location>
</feature>
<evidence type="ECO:0000256" key="5">
    <source>
        <dbReference type="ARBA" id="ARBA00022670"/>
    </source>
</evidence>
<sequence length="590" mass="64166">MEKNTDELLLPTHDTHKLLPPPHASKQLRTRPSTFSRLLAIGFIASLYFVPRLIRGRTVDTGPTAREDICVQEDPLTPQSHSALAGSLGERYDSPEFKQRAVEWLSGAVQIPTESYDDMGAVGEDKRWEIFADFHKYLQDAFPKVHASLNLTKVNTYGLLYHWEGSDASLKPVLLAAHQDVVPVNPSTVSEWIHPPYSGHFDGEYIWGRGSGDDKSGLIGLLSTVESLLEEGFQPKRSVVLSFGFDEEISGYHGAYKLSQHLFEKYGKDSFAFLIDEGSGYSGEGGAVFALPGIAEKGYLDARVTVATPGGHSSVPPAHTSIGILALIIAHIEEHPHTPQLTRTSPIYSALQCHAAHDPTLSKKLRTDIHKSLKSHKALKSVEKAIFSGSQAGSYKALLGTTQAVDLIEGGVKTNALPERASAVINHRIAIESSGSELVAHLTKELKPLAEQFNLAFSVFGANITSPTNSAGTLVVSDAFDKTLEPAPVTPTDAAAYKLLSGTIRSAYANGRGRSTGNKMIVAPGMMTGNTDTRHYWDLTPHIFRYGHADSKDHFAGIHTINEAQKADGLVEVIRFYTTLILNADESDKI</sequence>
<dbReference type="Gene3D" id="3.30.70.360">
    <property type="match status" value="1"/>
</dbReference>
<keyword evidence="4" id="KW-1017">Isopeptide bond</keyword>
<feature type="binding site" evidence="15">
    <location>
        <position position="276"/>
    </location>
    <ligand>
        <name>Zn(2+)</name>
        <dbReference type="ChEBI" id="CHEBI:29105"/>
        <label>2</label>
    </ligand>
</feature>
<dbReference type="PIRSF" id="PIRSF037217">
    <property type="entry name" value="Carboxypeptidase_S"/>
    <property type="match status" value="1"/>
</dbReference>
<keyword evidence="7 15" id="KW-0479">Metal-binding</keyword>
<proteinExistence type="inferred from homology"/>
<feature type="binding site" evidence="15">
    <location>
        <position position="559"/>
    </location>
    <ligand>
        <name>Zn(2+)</name>
        <dbReference type="ChEBI" id="CHEBI:29105"/>
        <label>1</label>
    </ligand>
</feature>
<name>A0A067MIA7_BOTB1</name>
<organism evidence="18 19">
    <name type="scientific">Botryobasidium botryosum (strain FD-172 SS1)</name>
    <dbReference type="NCBI Taxonomy" id="930990"/>
    <lineage>
        <taxon>Eukaryota</taxon>
        <taxon>Fungi</taxon>
        <taxon>Dikarya</taxon>
        <taxon>Basidiomycota</taxon>
        <taxon>Agaricomycotina</taxon>
        <taxon>Agaricomycetes</taxon>
        <taxon>Cantharellales</taxon>
        <taxon>Botryobasidiaceae</taxon>
        <taxon>Botryobasidium</taxon>
    </lineage>
</organism>
<dbReference type="GO" id="GO:0000328">
    <property type="term" value="C:fungal-type vacuole lumen"/>
    <property type="evidence" value="ECO:0007669"/>
    <property type="project" value="TreeGrafter"/>
</dbReference>
<evidence type="ECO:0000256" key="10">
    <source>
        <dbReference type="ARBA" id="ARBA00022843"/>
    </source>
</evidence>
<dbReference type="InterPro" id="IPR011650">
    <property type="entry name" value="Peptidase_M20_dimer"/>
</dbReference>
<dbReference type="GO" id="GO:0046872">
    <property type="term" value="F:metal ion binding"/>
    <property type="evidence" value="ECO:0007669"/>
    <property type="project" value="UniProtKB-KW"/>
</dbReference>
<dbReference type="GO" id="GO:0004181">
    <property type="term" value="F:metallocarboxypeptidase activity"/>
    <property type="evidence" value="ECO:0007669"/>
    <property type="project" value="InterPro"/>
</dbReference>
<dbReference type="FunFam" id="3.40.630.10:FF:000098">
    <property type="entry name" value="Gly-Xaa carboxypeptidase"/>
    <property type="match status" value="1"/>
</dbReference>
<keyword evidence="12" id="KW-0472">Membrane</keyword>
<evidence type="ECO:0000256" key="14">
    <source>
        <dbReference type="PIRSR" id="PIRSR037217-1"/>
    </source>
</evidence>
<evidence type="ECO:0000259" key="17">
    <source>
        <dbReference type="Pfam" id="PF07687"/>
    </source>
</evidence>
<evidence type="ECO:0000256" key="9">
    <source>
        <dbReference type="ARBA" id="ARBA00022833"/>
    </source>
</evidence>
<feature type="binding site" evidence="15">
    <location>
        <position position="178"/>
    </location>
    <ligand>
        <name>Zn(2+)</name>
        <dbReference type="ChEBI" id="CHEBI:29105"/>
        <label>2</label>
    </ligand>
</feature>
<evidence type="ECO:0000313" key="19">
    <source>
        <dbReference type="Proteomes" id="UP000027195"/>
    </source>
</evidence>
<accession>A0A067MIA7</accession>
<dbReference type="InterPro" id="IPR001261">
    <property type="entry name" value="ArgE/DapE_CS"/>
</dbReference>
<dbReference type="Gene3D" id="3.40.630.10">
    <property type="entry name" value="Zn peptidases"/>
    <property type="match status" value="1"/>
</dbReference>
<dbReference type="EMBL" id="KL198032">
    <property type="protein sequence ID" value="KDQ15508.1"/>
    <property type="molecule type" value="Genomic_DNA"/>
</dbReference>
<dbReference type="Proteomes" id="UP000027195">
    <property type="component" value="Unassembled WGS sequence"/>
</dbReference>
<evidence type="ECO:0000256" key="1">
    <source>
        <dbReference type="ARBA" id="ARBA00001947"/>
    </source>
</evidence>
<evidence type="ECO:0000256" key="12">
    <source>
        <dbReference type="ARBA" id="ARBA00023136"/>
    </source>
</evidence>
<dbReference type="HOGENOM" id="CLU_021802_11_0_1"/>
<keyword evidence="13" id="KW-0325">Glycoprotein</keyword>
<dbReference type="PANTHER" id="PTHR45962:SF1">
    <property type="entry name" value="N-FATTY-ACYL-AMINO ACID SYNTHASE_HYDROLASE PM20D1"/>
    <property type="match status" value="1"/>
</dbReference>
<evidence type="ECO:0000256" key="2">
    <source>
        <dbReference type="ARBA" id="ARBA00004167"/>
    </source>
</evidence>
<evidence type="ECO:0000256" key="7">
    <source>
        <dbReference type="ARBA" id="ARBA00022723"/>
    </source>
</evidence>
<evidence type="ECO:0000313" key="18">
    <source>
        <dbReference type="EMBL" id="KDQ15508.1"/>
    </source>
</evidence>
<feature type="region of interest" description="Disordered" evidence="16">
    <location>
        <begin position="1"/>
        <end position="27"/>
    </location>
</feature>
<dbReference type="FunCoup" id="A0A067MIA7">
    <property type="interactions" value="9"/>
</dbReference>
<keyword evidence="5" id="KW-0645">Protease</keyword>
<comment type="subcellular location">
    <subcellularLocation>
        <location evidence="2">Membrane</location>
        <topology evidence="2">Single-pass membrane protein</topology>
    </subcellularLocation>
</comment>
<dbReference type="InParanoid" id="A0A067MIA7"/>
<feature type="binding site" evidence="15">
    <location>
        <position position="248"/>
    </location>
    <ligand>
        <name>Zn(2+)</name>
        <dbReference type="ChEBI" id="CHEBI:29105"/>
        <label>1</label>
    </ligand>
</feature>
<dbReference type="InterPro" id="IPR002933">
    <property type="entry name" value="Peptidase_M20"/>
</dbReference>
<dbReference type="Pfam" id="PF01546">
    <property type="entry name" value="Peptidase_M20"/>
    <property type="match status" value="1"/>
</dbReference>
<dbReference type="PROSITE" id="PS00758">
    <property type="entry name" value="ARGE_DAPE_CPG2_1"/>
    <property type="match status" value="1"/>
</dbReference>
<keyword evidence="11" id="KW-1133">Transmembrane helix</keyword>
<reference evidence="19" key="1">
    <citation type="journal article" date="2014" name="Proc. Natl. Acad. Sci. U.S.A.">
        <title>Extensive sampling of basidiomycete genomes demonstrates inadequacy of the white-rot/brown-rot paradigm for wood decay fungi.</title>
        <authorList>
            <person name="Riley R."/>
            <person name="Salamov A.A."/>
            <person name="Brown D.W."/>
            <person name="Nagy L.G."/>
            <person name="Floudas D."/>
            <person name="Held B.W."/>
            <person name="Levasseur A."/>
            <person name="Lombard V."/>
            <person name="Morin E."/>
            <person name="Otillar R."/>
            <person name="Lindquist E.A."/>
            <person name="Sun H."/>
            <person name="LaButti K.M."/>
            <person name="Schmutz J."/>
            <person name="Jabbour D."/>
            <person name="Luo H."/>
            <person name="Baker S.E."/>
            <person name="Pisabarro A.G."/>
            <person name="Walton J.D."/>
            <person name="Blanchette R.A."/>
            <person name="Henrissat B."/>
            <person name="Martin F."/>
            <person name="Cullen D."/>
            <person name="Hibbett D.S."/>
            <person name="Grigoriev I.V."/>
        </authorList>
    </citation>
    <scope>NUCLEOTIDE SEQUENCE [LARGE SCALE GENOMIC DNA]</scope>
    <source>
        <strain evidence="19">FD-172 SS1</strain>
    </source>
</reference>
<dbReference type="GO" id="GO:0051603">
    <property type="term" value="P:proteolysis involved in protein catabolic process"/>
    <property type="evidence" value="ECO:0007669"/>
    <property type="project" value="TreeGrafter"/>
</dbReference>
<dbReference type="CDD" id="cd05674">
    <property type="entry name" value="M20_yscS"/>
    <property type="match status" value="1"/>
</dbReference>
<dbReference type="InterPro" id="IPR017141">
    <property type="entry name" value="Pept_M20_carboxypep"/>
</dbReference>
<dbReference type="Pfam" id="PF07687">
    <property type="entry name" value="M20_dimer"/>
    <property type="match status" value="1"/>
</dbReference>
<dbReference type="SUPFAM" id="SSF55031">
    <property type="entry name" value="Bacterial exopeptidase dimerisation domain"/>
    <property type="match status" value="1"/>
</dbReference>
<dbReference type="InterPro" id="IPR047177">
    <property type="entry name" value="Pept_M20A"/>
</dbReference>
<keyword evidence="8" id="KW-0378">Hydrolase</keyword>
<evidence type="ECO:0000256" key="8">
    <source>
        <dbReference type="ARBA" id="ARBA00022801"/>
    </source>
</evidence>
<protein>
    <recommendedName>
        <fullName evidence="17">Peptidase M20 dimerisation domain-containing protein</fullName>
    </recommendedName>
</protein>
<evidence type="ECO:0000256" key="13">
    <source>
        <dbReference type="ARBA" id="ARBA00023180"/>
    </source>
</evidence>
<dbReference type="SUPFAM" id="SSF53187">
    <property type="entry name" value="Zn-dependent exopeptidases"/>
    <property type="match status" value="1"/>
</dbReference>
<evidence type="ECO:0000256" key="4">
    <source>
        <dbReference type="ARBA" id="ARBA00022499"/>
    </source>
</evidence>
<dbReference type="AlphaFoldDB" id="A0A067MIA7"/>
<dbReference type="PANTHER" id="PTHR45962">
    <property type="entry name" value="N-FATTY-ACYL-AMINO ACID SYNTHASE/HYDROLASE PM20D1"/>
    <property type="match status" value="1"/>
</dbReference>
<evidence type="ECO:0000256" key="16">
    <source>
        <dbReference type="SAM" id="MobiDB-lite"/>
    </source>
</evidence>
<dbReference type="Gene3D" id="1.10.150.900">
    <property type="match status" value="1"/>
</dbReference>
<dbReference type="STRING" id="930990.A0A067MIA7"/>
<feature type="binding site" evidence="15">
    <location>
        <position position="213"/>
    </location>
    <ligand>
        <name>Zn(2+)</name>
        <dbReference type="ChEBI" id="CHEBI:29105"/>
        <label>1</label>
    </ligand>
</feature>
<feature type="domain" description="Peptidase M20 dimerisation" evidence="17">
    <location>
        <begin position="294"/>
        <end position="451"/>
    </location>
</feature>
<keyword evidence="9 15" id="KW-0862">Zinc</keyword>